<organism evidence="8 9">
    <name type="scientific">Paenibacillus borealis</name>
    <dbReference type="NCBI Taxonomy" id="160799"/>
    <lineage>
        <taxon>Bacteria</taxon>
        <taxon>Bacillati</taxon>
        <taxon>Bacillota</taxon>
        <taxon>Bacilli</taxon>
        <taxon>Bacillales</taxon>
        <taxon>Paenibacillaceae</taxon>
        <taxon>Paenibacillus</taxon>
    </lineage>
</organism>
<gene>
    <name evidence="8" type="ORF">PBOR_25260</name>
</gene>
<dbReference type="AlphaFoldDB" id="A0A089LL84"/>
<keyword evidence="6" id="KW-0812">Transmembrane</keyword>
<dbReference type="Gene3D" id="3.30.565.10">
    <property type="entry name" value="Histidine kinase-like ATPase, C-terminal domain"/>
    <property type="match status" value="1"/>
</dbReference>
<keyword evidence="4" id="KW-0808">Transferase</keyword>
<evidence type="ECO:0000256" key="4">
    <source>
        <dbReference type="ARBA" id="ARBA00022679"/>
    </source>
</evidence>
<dbReference type="InterPro" id="IPR003660">
    <property type="entry name" value="HAMP_dom"/>
</dbReference>
<dbReference type="SUPFAM" id="SSF55874">
    <property type="entry name" value="ATPase domain of HSP90 chaperone/DNA topoisomerase II/histidine kinase"/>
    <property type="match status" value="1"/>
</dbReference>
<comment type="subcellular location">
    <subcellularLocation>
        <location evidence="1">Cell membrane</location>
        <topology evidence="1">Multi-pass membrane protein</topology>
    </subcellularLocation>
</comment>
<keyword evidence="6" id="KW-1133">Transmembrane helix</keyword>
<dbReference type="EMBL" id="CP009285">
    <property type="protein sequence ID" value="AIQ59893.1"/>
    <property type="molecule type" value="Genomic_DNA"/>
</dbReference>
<dbReference type="GO" id="GO:0005886">
    <property type="term" value="C:plasma membrane"/>
    <property type="evidence" value="ECO:0007669"/>
    <property type="project" value="UniProtKB-SubCell"/>
</dbReference>
<evidence type="ECO:0000256" key="1">
    <source>
        <dbReference type="ARBA" id="ARBA00004651"/>
    </source>
</evidence>
<keyword evidence="3" id="KW-0597">Phosphoprotein</keyword>
<proteinExistence type="predicted"/>
<sequence>MGGWKRIWPQKFRNRLFAAVVIFLLLPFFLLQIYNYRMMERTVSREFQEKAIEQLNVVNDALNNEINKAFLYYVYLERDPYTRSVLLYPGQFNPAEKAVFLQSTARPASLELPAQITVTLADRSGTLYHTDGLVQTGQEHADFASESGFAGLGAEGDSFRWVTGEDLSMYAVLLDNRQQPFGYLRINFYYDGWLAEASQDLLLQQHYVLMDQGGQLLNSSDYFRAVDRTAIQEMIRVPAREEPMQRVDYESSSILTISPLYNLDWYLAASMPLNTYLGNMKELREQNFNFSLLLSGGFLLLTFLIAGAMSRPIALLRRKMALSAQGELNTRVEESFFHGEMRDLAATFNTMMTDIGGLLQKLKLEERQKEALHYQMLTAQMNPHFLLNTLNTIKWIAYEKEEHDIAEISISLGKLLETSLYSDVELIPLQNELDLLQAYVYIQNIRYEGKVRVTLDVEEGLAYALVPKLALQPLMENAFKHGFSTLQEDSRVSVRARRSGRTLILELEDNGVGLARAGEHPEIRARKGIGIANIRQRLQLLFREDGSLVLLEGEKGTMARITIPLLIANPFQSGGAEHVENSSG</sequence>
<dbReference type="SMART" id="SM00304">
    <property type="entry name" value="HAMP"/>
    <property type="match status" value="1"/>
</dbReference>
<dbReference type="CDD" id="cd06225">
    <property type="entry name" value="HAMP"/>
    <property type="match status" value="1"/>
</dbReference>
<feature type="transmembrane region" description="Helical" evidence="6">
    <location>
        <begin position="290"/>
        <end position="309"/>
    </location>
</feature>
<dbReference type="OrthoDB" id="2638092at2"/>
<dbReference type="Gene3D" id="6.10.340.10">
    <property type="match status" value="1"/>
</dbReference>
<evidence type="ECO:0000256" key="2">
    <source>
        <dbReference type="ARBA" id="ARBA00022475"/>
    </source>
</evidence>
<protein>
    <recommendedName>
        <fullName evidence="7">HAMP domain-containing protein</fullName>
    </recommendedName>
</protein>
<dbReference type="GO" id="GO:0000155">
    <property type="term" value="F:phosphorelay sensor kinase activity"/>
    <property type="evidence" value="ECO:0007669"/>
    <property type="project" value="InterPro"/>
</dbReference>
<dbReference type="PANTHER" id="PTHR34220:SF7">
    <property type="entry name" value="SENSOR HISTIDINE KINASE YPDA"/>
    <property type="match status" value="1"/>
</dbReference>
<keyword evidence="9" id="KW-1185">Reference proteome</keyword>
<feature type="domain" description="HAMP" evidence="7">
    <location>
        <begin position="307"/>
        <end position="360"/>
    </location>
</feature>
<keyword evidence="2" id="KW-1003">Cell membrane</keyword>
<dbReference type="Proteomes" id="UP000029518">
    <property type="component" value="Chromosome"/>
</dbReference>
<accession>A0A089LL84</accession>
<evidence type="ECO:0000313" key="8">
    <source>
        <dbReference type="EMBL" id="AIQ59893.1"/>
    </source>
</evidence>
<dbReference type="KEGG" id="pbd:PBOR_25260"/>
<dbReference type="InterPro" id="IPR010559">
    <property type="entry name" value="Sig_transdc_His_kin_internal"/>
</dbReference>
<dbReference type="PANTHER" id="PTHR34220">
    <property type="entry name" value="SENSOR HISTIDINE KINASE YPDA"/>
    <property type="match status" value="1"/>
</dbReference>
<dbReference type="InterPro" id="IPR050640">
    <property type="entry name" value="Bact_2-comp_sensor_kinase"/>
</dbReference>
<evidence type="ECO:0000256" key="6">
    <source>
        <dbReference type="SAM" id="Phobius"/>
    </source>
</evidence>
<name>A0A089LL84_PAEBO</name>
<evidence type="ECO:0000259" key="7">
    <source>
        <dbReference type="PROSITE" id="PS50885"/>
    </source>
</evidence>
<keyword evidence="5 6" id="KW-0472">Membrane</keyword>
<feature type="transmembrane region" description="Helical" evidence="6">
    <location>
        <begin position="16"/>
        <end position="36"/>
    </location>
</feature>
<evidence type="ECO:0000256" key="5">
    <source>
        <dbReference type="ARBA" id="ARBA00023136"/>
    </source>
</evidence>
<evidence type="ECO:0000313" key="9">
    <source>
        <dbReference type="Proteomes" id="UP000029518"/>
    </source>
</evidence>
<dbReference type="Pfam" id="PF00672">
    <property type="entry name" value="HAMP"/>
    <property type="match status" value="1"/>
</dbReference>
<evidence type="ECO:0000256" key="3">
    <source>
        <dbReference type="ARBA" id="ARBA00022553"/>
    </source>
</evidence>
<dbReference type="RefSeq" id="WP_042216154.1">
    <property type="nucleotide sequence ID" value="NZ_CP009285.1"/>
</dbReference>
<reference evidence="8" key="1">
    <citation type="submission" date="2014-08" db="EMBL/GenBank/DDBJ databases">
        <title>Comparative genomics of the Paenibacillus odorifer group.</title>
        <authorList>
            <person name="den Bakker H.C."/>
            <person name="Tsai Y.-C.Y.-C."/>
            <person name="Martin N."/>
            <person name="Korlach J."/>
            <person name="Wiedmann M."/>
        </authorList>
    </citation>
    <scope>NUCLEOTIDE SEQUENCE [LARGE SCALE GENOMIC DNA]</scope>
    <source>
        <strain evidence="8">DSM 13188</strain>
    </source>
</reference>
<dbReference type="HOGENOM" id="CLU_020473_6_0_9"/>
<dbReference type="Pfam" id="PF06580">
    <property type="entry name" value="His_kinase"/>
    <property type="match status" value="1"/>
</dbReference>
<dbReference type="PROSITE" id="PS50885">
    <property type="entry name" value="HAMP"/>
    <property type="match status" value="1"/>
</dbReference>
<dbReference type="InterPro" id="IPR036890">
    <property type="entry name" value="HATPase_C_sf"/>
</dbReference>